<dbReference type="Proteomes" id="UP000466586">
    <property type="component" value="Unassembled WGS sequence"/>
</dbReference>
<dbReference type="GO" id="GO:0016020">
    <property type="term" value="C:membrane"/>
    <property type="evidence" value="ECO:0007669"/>
    <property type="project" value="TreeGrafter"/>
</dbReference>
<dbReference type="PANTHER" id="PTHR10587:SF133">
    <property type="entry name" value="CHITIN DEACETYLASE 1-RELATED"/>
    <property type="match status" value="1"/>
</dbReference>
<feature type="domain" description="NodB homology" evidence="3">
    <location>
        <begin position="26"/>
        <end position="200"/>
    </location>
</feature>
<dbReference type="InterPro" id="IPR050248">
    <property type="entry name" value="Polysacc_deacetylase_ArnD"/>
</dbReference>
<dbReference type="Gene3D" id="3.20.20.370">
    <property type="entry name" value="Glycoside hydrolase/deacetylase"/>
    <property type="match status" value="1"/>
</dbReference>
<dbReference type="CDD" id="cd10917">
    <property type="entry name" value="CE4_NodB_like_6s_7s"/>
    <property type="match status" value="1"/>
</dbReference>
<gene>
    <name evidence="4" type="ORF">GS399_07780</name>
</gene>
<evidence type="ECO:0000313" key="4">
    <source>
        <dbReference type="EMBL" id="MXV50871.1"/>
    </source>
</evidence>
<evidence type="ECO:0000256" key="1">
    <source>
        <dbReference type="ARBA" id="ARBA00022723"/>
    </source>
</evidence>
<reference evidence="4 5" key="1">
    <citation type="submission" date="2019-11" db="EMBL/GenBank/DDBJ databases">
        <title>Pedobacter sp. HMF7647 Genome sequencing and assembly.</title>
        <authorList>
            <person name="Kang H."/>
            <person name="Kim H."/>
            <person name="Joh K."/>
        </authorList>
    </citation>
    <scope>NUCLEOTIDE SEQUENCE [LARGE SCALE GENOMIC DNA]</scope>
    <source>
        <strain evidence="4 5">HMF7647</strain>
    </source>
</reference>
<dbReference type="InterPro" id="IPR002509">
    <property type="entry name" value="NODB_dom"/>
</dbReference>
<name>A0A7K1Y924_9SPHI</name>
<dbReference type="GO" id="GO:0005975">
    <property type="term" value="P:carbohydrate metabolic process"/>
    <property type="evidence" value="ECO:0007669"/>
    <property type="project" value="InterPro"/>
</dbReference>
<dbReference type="GO" id="GO:0046872">
    <property type="term" value="F:metal ion binding"/>
    <property type="evidence" value="ECO:0007669"/>
    <property type="project" value="UniProtKB-KW"/>
</dbReference>
<dbReference type="Pfam" id="PF01522">
    <property type="entry name" value="Polysacc_deac_1"/>
    <property type="match status" value="1"/>
</dbReference>
<dbReference type="GO" id="GO:0016810">
    <property type="term" value="F:hydrolase activity, acting on carbon-nitrogen (but not peptide) bonds"/>
    <property type="evidence" value="ECO:0007669"/>
    <property type="project" value="InterPro"/>
</dbReference>
<dbReference type="InterPro" id="IPR011330">
    <property type="entry name" value="Glyco_hydro/deAcase_b/a-brl"/>
</dbReference>
<dbReference type="PANTHER" id="PTHR10587">
    <property type="entry name" value="GLYCOSYL TRANSFERASE-RELATED"/>
    <property type="match status" value="1"/>
</dbReference>
<sequence>MYLIKTPAFLRWLYPGLVWHKSREYKTIYLTFDDGPIPVVTPFVLKTLKKFNIKATFFCIGDNIRKHPEIFQAVINDGHRVGNHTFNHLRGWDTEDSVYLANVEQCNELTGSDLFRPPHGRAKKSQLSILKEDYSVIMWDVLSGDFDSQLNPEKCLKNVLSNTENGSIVVFHDSLKAFPRLEYALPKALEQWVDQGYEFDVL</sequence>
<dbReference type="AlphaFoldDB" id="A0A7K1Y924"/>
<dbReference type="SUPFAM" id="SSF88713">
    <property type="entry name" value="Glycoside hydrolase/deacetylase"/>
    <property type="match status" value="1"/>
</dbReference>
<keyword evidence="1" id="KW-0479">Metal-binding</keyword>
<dbReference type="RefSeq" id="WP_160844058.1">
    <property type="nucleotide sequence ID" value="NZ_WVHT01000003.1"/>
</dbReference>
<keyword evidence="5" id="KW-1185">Reference proteome</keyword>
<evidence type="ECO:0000259" key="3">
    <source>
        <dbReference type="PROSITE" id="PS51677"/>
    </source>
</evidence>
<dbReference type="EMBL" id="WVHT01000003">
    <property type="protein sequence ID" value="MXV50871.1"/>
    <property type="molecule type" value="Genomic_DNA"/>
</dbReference>
<accession>A0A7K1Y924</accession>
<organism evidence="4 5">
    <name type="scientific">Hufsiella arboris</name>
    <dbReference type="NCBI Taxonomy" id="2695275"/>
    <lineage>
        <taxon>Bacteria</taxon>
        <taxon>Pseudomonadati</taxon>
        <taxon>Bacteroidota</taxon>
        <taxon>Sphingobacteriia</taxon>
        <taxon>Sphingobacteriales</taxon>
        <taxon>Sphingobacteriaceae</taxon>
        <taxon>Hufsiella</taxon>
    </lineage>
</organism>
<keyword evidence="2" id="KW-0378">Hydrolase</keyword>
<proteinExistence type="predicted"/>
<comment type="caution">
    <text evidence="4">The sequence shown here is derived from an EMBL/GenBank/DDBJ whole genome shotgun (WGS) entry which is preliminary data.</text>
</comment>
<protein>
    <submittedName>
        <fullName evidence="4">Polysaccharide deacetylase family protein</fullName>
    </submittedName>
</protein>
<evidence type="ECO:0000313" key="5">
    <source>
        <dbReference type="Proteomes" id="UP000466586"/>
    </source>
</evidence>
<dbReference type="PROSITE" id="PS51677">
    <property type="entry name" value="NODB"/>
    <property type="match status" value="1"/>
</dbReference>
<evidence type="ECO:0000256" key="2">
    <source>
        <dbReference type="ARBA" id="ARBA00022801"/>
    </source>
</evidence>